<dbReference type="Pfam" id="PF00034">
    <property type="entry name" value="Cytochrom_C"/>
    <property type="match status" value="1"/>
</dbReference>
<dbReference type="SUPFAM" id="SSF46626">
    <property type="entry name" value="Cytochrome c"/>
    <property type="match status" value="1"/>
</dbReference>
<feature type="compositionally biased region" description="Polar residues" evidence="7">
    <location>
        <begin position="231"/>
        <end position="241"/>
    </location>
</feature>
<feature type="region of interest" description="Disordered" evidence="7">
    <location>
        <begin position="184"/>
        <end position="241"/>
    </location>
</feature>
<dbReference type="Gene3D" id="1.10.760.10">
    <property type="entry name" value="Cytochrome c-like domain"/>
    <property type="match status" value="1"/>
</dbReference>
<evidence type="ECO:0000256" key="1">
    <source>
        <dbReference type="ARBA" id="ARBA00022448"/>
    </source>
</evidence>
<evidence type="ECO:0000259" key="9">
    <source>
        <dbReference type="PROSITE" id="PS51007"/>
    </source>
</evidence>
<dbReference type="PROSITE" id="PS51007">
    <property type="entry name" value="CYTC"/>
    <property type="match status" value="1"/>
</dbReference>
<dbReference type="InterPro" id="IPR009056">
    <property type="entry name" value="Cyt_c-like_dom"/>
</dbReference>
<dbReference type="PANTHER" id="PTHR11961">
    <property type="entry name" value="CYTOCHROME C"/>
    <property type="match status" value="1"/>
</dbReference>
<proteinExistence type="predicted"/>
<gene>
    <name evidence="10" type="ORF">GCM10022211_01780</name>
</gene>
<keyword evidence="3 6" id="KW-0479">Metal-binding</keyword>
<dbReference type="PRINTS" id="PR00604">
    <property type="entry name" value="CYTCHRMECIAB"/>
</dbReference>
<evidence type="ECO:0000313" key="11">
    <source>
        <dbReference type="Proteomes" id="UP001501310"/>
    </source>
</evidence>
<evidence type="ECO:0000256" key="4">
    <source>
        <dbReference type="ARBA" id="ARBA00022982"/>
    </source>
</evidence>
<keyword evidence="4" id="KW-0249">Electron transport</keyword>
<evidence type="ECO:0000256" key="6">
    <source>
        <dbReference type="PROSITE-ProRule" id="PRU00433"/>
    </source>
</evidence>
<keyword evidence="8" id="KW-0812">Transmembrane</keyword>
<dbReference type="RefSeq" id="WP_344708275.1">
    <property type="nucleotide sequence ID" value="NZ_BAAAZD010000001.1"/>
</dbReference>
<keyword evidence="8" id="KW-0472">Membrane</keyword>
<evidence type="ECO:0000313" key="10">
    <source>
        <dbReference type="EMBL" id="GAA3996470.1"/>
    </source>
</evidence>
<keyword evidence="8" id="KW-1133">Transmembrane helix</keyword>
<keyword evidence="5 6" id="KW-0408">Iron</keyword>
<dbReference type="Proteomes" id="UP001501310">
    <property type="component" value="Unassembled WGS sequence"/>
</dbReference>
<sequence>MQDNNNTIAGWVLFAGIVALGGTLATGIAFKSERPEKMGYPIEGVVEEGGAGAAEAEQPIEFYLASADVAKGAEVFKKCQACHNVEQGGANGLGPNLYHVVGEPVGKGRGFAWSDALAGHGGTWDWKTLGEWLANPKKFAPGTKMTFAGLSNPQDRANVIAYLNSNSPAPLPLPAAPAATAAGAAPDKAAAEADDVGAQKAENEPVLTEQEAQKGGMANVRGEGAPKVSAPGTTATPAEKK</sequence>
<feature type="domain" description="Cytochrome c" evidence="9">
    <location>
        <begin position="67"/>
        <end position="167"/>
    </location>
</feature>
<comment type="caution">
    <text evidence="10">The sequence shown here is derived from an EMBL/GenBank/DDBJ whole genome shotgun (WGS) entry which is preliminary data.</text>
</comment>
<name>A0ABP7REV6_9SPHN</name>
<keyword evidence="2 6" id="KW-0349">Heme</keyword>
<evidence type="ECO:0000256" key="3">
    <source>
        <dbReference type="ARBA" id="ARBA00022723"/>
    </source>
</evidence>
<dbReference type="InterPro" id="IPR002327">
    <property type="entry name" value="Cyt_c_1A/1B"/>
</dbReference>
<keyword evidence="11" id="KW-1185">Reference proteome</keyword>
<evidence type="ECO:0000256" key="5">
    <source>
        <dbReference type="ARBA" id="ARBA00023004"/>
    </source>
</evidence>
<accession>A0ABP7REV6</accession>
<evidence type="ECO:0000256" key="7">
    <source>
        <dbReference type="SAM" id="MobiDB-lite"/>
    </source>
</evidence>
<keyword evidence="1" id="KW-0813">Transport</keyword>
<dbReference type="EMBL" id="BAAAZD010000001">
    <property type="protein sequence ID" value="GAA3996470.1"/>
    <property type="molecule type" value="Genomic_DNA"/>
</dbReference>
<evidence type="ECO:0000256" key="2">
    <source>
        <dbReference type="ARBA" id="ARBA00022617"/>
    </source>
</evidence>
<feature type="transmembrane region" description="Helical" evidence="8">
    <location>
        <begin position="12"/>
        <end position="30"/>
    </location>
</feature>
<dbReference type="InterPro" id="IPR036909">
    <property type="entry name" value="Cyt_c-like_dom_sf"/>
</dbReference>
<protein>
    <recommendedName>
        <fullName evidence="9">Cytochrome c domain-containing protein</fullName>
    </recommendedName>
</protein>
<evidence type="ECO:0000256" key="8">
    <source>
        <dbReference type="SAM" id="Phobius"/>
    </source>
</evidence>
<organism evidence="10 11">
    <name type="scientific">Sphingomonas humi</name>
    <dbReference type="NCBI Taxonomy" id="335630"/>
    <lineage>
        <taxon>Bacteria</taxon>
        <taxon>Pseudomonadati</taxon>
        <taxon>Pseudomonadota</taxon>
        <taxon>Alphaproteobacteria</taxon>
        <taxon>Sphingomonadales</taxon>
        <taxon>Sphingomonadaceae</taxon>
        <taxon>Sphingomonas</taxon>
    </lineage>
</organism>
<reference evidence="11" key="1">
    <citation type="journal article" date="2019" name="Int. J. Syst. Evol. Microbiol.">
        <title>The Global Catalogue of Microorganisms (GCM) 10K type strain sequencing project: providing services to taxonomists for standard genome sequencing and annotation.</title>
        <authorList>
            <consortium name="The Broad Institute Genomics Platform"/>
            <consortium name="The Broad Institute Genome Sequencing Center for Infectious Disease"/>
            <person name="Wu L."/>
            <person name="Ma J."/>
        </authorList>
    </citation>
    <scope>NUCLEOTIDE SEQUENCE [LARGE SCALE GENOMIC DNA]</scope>
    <source>
        <strain evidence="11">JCM 16603</strain>
    </source>
</reference>